<feature type="compositionally biased region" description="Basic and acidic residues" evidence="1">
    <location>
        <begin position="304"/>
        <end position="315"/>
    </location>
</feature>
<evidence type="ECO:0000313" key="3">
    <source>
        <dbReference type="Proteomes" id="UP000225706"/>
    </source>
</evidence>
<dbReference type="Proteomes" id="UP000225706">
    <property type="component" value="Unassembled WGS sequence"/>
</dbReference>
<dbReference type="EMBL" id="LSMT01000400">
    <property type="protein sequence ID" value="PFX18636.1"/>
    <property type="molecule type" value="Genomic_DNA"/>
</dbReference>
<feature type="region of interest" description="Disordered" evidence="1">
    <location>
        <begin position="228"/>
        <end position="260"/>
    </location>
</feature>
<gene>
    <name evidence="2" type="ORF">AWC38_SpisGene16983</name>
</gene>
<feature type="compositionally biased region" description="Polar residues" evidence="1">
    <location>
        <begin position="830"/>
        <end position="859"/>
    </location>
</feature>
<sequence>MAFASHTVEDTLTTAQHALAVHYGNSYPCSNRVQESLRELLNQKFDGSPKSFVEKFLRPTTLLLEQLKAEGFPVVKDGRVILHLSAPLNHLEVGEMFFQVGHTTPGTLTLKFAKLRSNTVFLQPAIIGEIEYHLAFTQRYLQQLRKEAGTSGGNLLQLLVVSTINGQDCATEKIGVNRIMPFSFGHSINGTPSSAIDHPVNNGNLSCRQPEENSSFQPVRHSLDDRTGFQARPLANSSTSLMNTDRKHKEQQSDPSTRNNIVYPALPQAAYNLPPPNSNEQFQHECSSVAVFDYNPAYSPLSQAERDQTTQERTDQQLQTENFPGTSNPPYPPVHEAVNDQPIPDETVTGQPEHSSSAGGNNPQYPPIHRAVRDQPTPEAKSERPFKEELSRDGGEKSQSYPSIYQAVIHQSTSDSSAKEPSSCLSGSNPPYPPIHQAVGDHTKPEDTGQLLFQEEPPSAGEERNPSYPSIHQAVSNQGTPDTGQHEHSSGASRNNPPYPPIHRAVRDQTTPEDTGPPLFKEEPPSSGEERNPSYPSIHQKVDVQGTIDNGQHEHLSGAGANNPQYPSIHRAVRDELTPEDMGQQNFKEKPASVGRENNPSYPSIHQAISDQCTTHSGGQGHSSGAVGDNPQYPPIQKAVRDQPTSEDVDQQPSRAEQSPDGGEENPLYPSIHQAITDQRITSTARQEHSSGAGTNNAQYPPIYRAVRDQPTSEDTDKRPSREEHSSNLREKNPSYPPIHQAVDDQCKPHAGHLRNSPGVGVNNPPYPPIHQAVDDQCKPHAGHLRNPPGAGVNNPPYPPIHQAVSDQPTPDTSDHEHSSDASGPDPSQWAPSDQNTTENTGHQNARAQVTGAVGNNPTYLPPQAVGSVSACSAQTGGNNPTYLPPQAIRSVSVNSAQSDGKNPTYLPPQALRSTSTGCTHTKSDQASSDACRSDSSHSNSRNSTTAIPITDPYRFLEDDECQF</sequence>
<dbReference type="AlphaFoldDB" id="A0A2B4RN88"/>
<feature type="compositionally biased region" description="Polar residues" evidence="1">
    <location>
        <begin position="201"/>
        <end position="217"/>
    </location>
</feature>
<reference evidence="3" key="1">
    <citation type="journal article" date="2017" name="bioRxiv">
        <title>Comparative analysis of the genomes of Stylophora pistillata and Acropora digitifera provides evidence for extensive differences between species of corals.</title>
        <authorList>
            <person name="Voolstra C.R."/>
            <person name="Li Y."/>
            <person name="Liew Y.J."/>
            <person name="Baumgarten S."/>
            <person name="Zoccola D."/>
            <person name="Flot J.-F."/>
            <person name="Tambutte S."/>
            <person name="Allemand D."/>
            <person name="Aranda M."/>
        </authorList>
    </citation>
    <scope>NUCLEOTIDE SEQUENCE [LARGE SCALE GENOMIC DNA]</scope>
</reference>
<feature type="compositionally biased region" description="Polar residues" evidence="1">
    <location>
        <begin position="674"/>
        <end position="699"/>
    </location>
</feature>
<feature type="compositionally biased region" description="Polar residues" evidence="1">
    <location>
        <begin position="596"/>
        <end position="615"/>
    </location>
</feature>
<evidence type="ECO:0000256" key="1">
    <source>
        <dbReference type="SAM" id="MobiDB-lite"/>
    </source>
</evidence>
<feature type="region of interest" description="Disordered" evidence="1">
    <location>
        <begin position="200"/>
        <end position="219"/>
    </location>
</feature>
<feature type="compositionally biased region" description="Polar residues" evidence="1">
    <location>
        <begin position="397"/>
        <end position="429"/>
    </location>
</feature>
<feature type="compositionally biased region" description="Polar residues" evidence="1">
    <location>
        <begin position="348"/>
        <end position="363"/>
    </location>
</feature>
<comment type="caution">
    <text evidence="2">The sequence shown here is derived from an EMBL/GenBank/DDBJ whole genome shotgun (WGS) entry which is preliminary data.</text>
</comment>
<accession>A0A2B4RN88</accession>
<dbReference type="OrthoDB" id="348678at2759"/>
<organism evidence="2 3">
    <name type="scientific">Stylophora pistillata</name>
    <name type="common">Smooth cauliflower coral</name>
    <dbReference type="NCBI Taxonomy" id="50429"/>
    <lineage>
        <taxon>Eukaryota</taxon>
        <taxon>Metazoa</taxon>
        <taxon>Cnidaria</taxon>
        <taxon>Anthozoa</taxon>
        <taxon>Hexacorallia</taxon>
        <taxon>Scleractinia</taxon>
        <taxon>Astrocoeniina</taxon>
        <taxon>Pocilloporidae</taxon>
        <taxon>Stylophora</taxon>
    </lineage>
</organism>
<feature type="compositionally biased region" description="Polar residues" evidence="1">
    <location>
        <begin position="890"/>
        <end position="902"/>
    </location>
</feature>
<feature type="compositionally biased region" description="Basic and acidic residues" evidence="1">
    <location>
        <begin position="715"/>
        <end position="733"/>
    </location>
</feature>
<feature type="compositionally biased region" description="Polar residues" evidence="1">
    <location>
        <begin position="467"/>
        <end position="483"/>
    </location>
</feature>
<proteinExistence type="predicted"/>
<feature type="compositionally biased region" description="Polar residues" evidence="1">
    <location>
        <begin position="912"/>
        <end position="921"/>
    </location>
</feature>
<feature type="region of interest" description="Disordered" evidence="1">
    <location>
        <begin position="303"/>
        <end position="952"/>
    </location>
</feature>
<name>A0A2B4RN88_STYPI</name>
<feature type="compositionally biased region" description="Basic and acidic residues" evidence="1">
    <location>
        <begin position="380"/>
        <end position="396"/>
    </location>
</feature>
<evidence type="ECO:0000313" key="2">
    <source>
        <dbReference type="EMBL" id="PFX18636.1"/>
    </source>
</evidence>
<protein>
    <submittedName>
        <fullName evidence="2">Uncharacterized protein</fullName>
    </submittedName>
</protein>
<feature type="compositionally biased region" description="Basic and acidic residues" evidence="1">
    <location>
        <begin position="520"/>
        <end position="532"/>
    </location>
</feature>
<feature type="compositionally biased region" description="Polar residues" evidence="1">
    <location>
        <begin position="870"/>
        <end position="882"/>
    </location>
</feature>
<keyword evidence="3" id="KW-1185">Reference proteome</keyword>